<proteinExistence type="predicted"/>
<dbReference type="Proteomes" id="UP001201163">
    <property type="component" value="Unassembled WGS sequence"/>
</dbReference>
<accession>A0AAD4Q4N1</accession>
<protein>
    <submittedName>
        <fullName evidence="2">Uncharacterized protein</fullName>
    </submittedName>
</protein>
<dbReference type="GO" id="GO:0007166">
    <property type="term" value="P:cell surface receptor signaling pathway"/>
    <property type="evidence" value="ECO:0007669"/>
    <property type="project" value="InterPro"/>
</dbReference>
<keyword evidence="3" id="KW-1185">Reference proteome</keyword>
<dbReference type="InterPro" id="IPR036537">
    <property type="entry name" value="Adaptor_Cbl_N_dom_sf"/>
</dbReference>
<keyword evidence="1" id="KW-0175">Coiled coil</keyword>
<gene>
    <name evidence="2" type="ORF">EDB92DRAFT_2120018</name>
</gene>
<evidence type="ECO:0000313" key="3">
    <source>
        <dbReference type="Proteomes" id="UP001201163"/>
    </source>
</evidence>
<evidence type="ECO:0000313" key="2">
    <source>
        <dbReference type="EMBL" id="KAH8977311.1"/>
    </source>
</evidence>
<dbReference type="CDD" id="cd21037">
    <property type="entry name" value="MLKL_NTD"/>
    <property type="match status" value="1"/>
</dbReference>
<dbReference type="InterPro" id="IPR059179">
    <property type="entry name" value="MLKL-like_MCAfunc"/>
</dbReference>
<organism evidence="2 3">
    <name type="scientific">Lactarius akahatsu</name>
    <dbReference type="NCBI Taxonomy" id="416441"/>
    <lineage>
        <taxon>Eukaryota</taxon>
        <taxon>Fungi</taxon>
        <taxon>Dikarya</taxon>
        <taxon>Basidiomycota</taxon>
        <taxon>Agaricomycotina</taxon>
        <taxon>Agaricomycetes</taxon>
        <taxon>Russulales</taxon>
        <taxon>Russulaceae</taxon>
        <taxon>Lactarius</taxon>
    </lineage>
</organism>
<feature type="coiled-coil region" evidence="1">
    <location>
        <begin position="27"/>
        <end position="54"/>
    </location>
</feature>
<comment type="caution">
    <text evidence="2">The sequence shown here is derived from an EMBL/GenBank/DDBJ whole genome shotgun (WGS) entry which is preliminary data.</text>
</comment>
<dbReference type="AlphaFoldDB" id="A0AAD4Q4N1"/>
<dbReference type="Gene3D" id="1.20.930.20">
    <property type="entry name" value="Adaptor protein Cbl, N-terminal domain"/>
    <property type="match status" value="1"/>
</dbReference>
<dbReference type="EMBL" id="JAKELL010000328">
    <property type="protein sequence ID" value="KAH8977311.1"/>
    <property type="molecule type" value="Genomic_DNA"/>
</dbReference>
<sequence>MSAIQTSLAALKDGGALVARLPYISPIAGLLLQVLTARDEVKQYKEECELVMRKLARVASIVVNVGEMCRKHNLKEEDLPGSLLAIMGSLRRELDEIERVPKECSKNKGIKGLLLRKDLLTKIKQCDGELSNVLQAFQAGLASDTRFALVAGEARGHCRLRPSQ</sequence>
<evidence type="ECO:0000256" key="1">
    <source>
        <dbReference type="SAM" id="Coils"/>
    </source>
</evidence>
<name>A0AAD4Q4N1_9AGAM</name>
<reference evidence="2" key="1">
    <citation type="submission" date="2022-01" db="EMBL/GenBank/DDBJ databases">
        <title>Comparative genomics reveals a dynamic genome evolution in the ectomycorrhizal milk-cap (Lactarius) mushrooms.</title>
        <authorList>
            <consortium name="DOE Joint Genome Institute"/>
            <person name="Lebreton A."/>
            <person name="Tang N."/>
            <person name="Kuo A."/>
            <person name="LaButti K."/>
            <person name="Drula E."/>
            <person name="Barry K."/>
            <person name="Clum A."/>
            <person name="Lipzen A."/>
            <person name="Mousain D."/>
            <person name="Ng V."/>
            <person name="Wang R."/>
            <person name="Wang X."/>
            <person name="Dai Y."/>
            <person name="Henrissat B."/>
            <person name="Grigoriev I.V."/>
            <person name="Guerin-Laguette A."/>
            <person name="Yu F."/>
            <person name="Martin F.M."/>
        </authorList>
    </citation>
    <scope>NUCLEOTIDE SEQUENCE</scope>
    <source>
        <strain evidence="2">QP</strain>
    </source>
</reference>